<dbReference type="PANTHER" id="PTHR24189">
    <property type="entry name" value="MYOTROPHIN"/>
    <property type="match status" value="1"/>
</dbReference>
<dbReference type="SMART" id="SM00248">
    <property type="entry name" value="ANK"/>
    <property type="match status" value="5"/>
</dbReference>
<dbReference type="PANTHER" id="PTHR24189:SF50">
    <property type="entry name" value="ANKYRIN REPEAT AND SOCS BOX PROTEIN 2"/>
    <property type="match status" value="1"/>
</dbReference>
<reference evidence="4 5" key="1">
    <citation type="submission" date="2020-07" db="EMBL/GenBank/DDBJ databases">
        <authorList>
            <person name="Feng X."/>
        </authorList>
    </citation>
    <scope>NUCLEOTIDE SEQUENCE [LARGE SCALE GENOMIC DNA]</scope>
    <source>
        <strain evidence="4 5">JCM14086</strain>
    </source>
</reference>
<comment type="caution">
    <text evidence="4">The sequence shown here is derived from an EMBL/GenBank/DDBJ whole genome shotgun (WGS) entry which is preliminary data.</text>
</comment>
<dbReference type="PROSITE" id="PS50297">
    <property type="entry name" value="ANK_REP_REGION"/>
    <property type="match status" value="1"/>
</dbReference>
<sequence length="503" mass="55915">MKESFVTPLPSHPHWDQQKKQAKQLLRSYWQEEEKATARFRSLHPEAPEPAAARLHDAQLVVARGYGFPSWAKLKRKIESLTQTPVERFVAAVQCRDIAATRQLLESYKEVRARINDPLFSFDSMAIHAVGDNVEFLAMLRDFGADLNLRTKWKCGGFALLDQANPGMLPQLQKLGIRLTVHAAARMNCLEELHSMLRGDPGLARERGGDGQTPLHVAASVEVIDLLVQYGADVEARDIDHSATPAQYLVDKPKLCRHLLKLGVKPDLFMAVVLNDIVLARECILRDPACVAHRIGLPPWCNDEGGHIYIWKLKQTTPLQLARHLGLRDMESYLLAQSPPIVCFLDALWRGDAVSAKRLLAAERSTVIAAANDSRILAEAAFDGRLDAVTLMLELGLDPQAAGVHDSTPLDRASFHGYADIVEVILKYDSGESLKRTNEFGGVPLMTCIHGALHGWDADRPKDYVRTATLLLSAGASFEPSWLPTGDDALDKLFRSKWLESIR</sequence>
<feature type="repeat" description="ANK" evidence="3">
    <location>
        <begin position="210"/>
        <end position="239"/>
    </location>
</feature>
<evidence type="ECO:0000256" key="2">
    <source>
        <dbReference type="ARBA" id="ARBA00023043"/>
    </source>
</evidence>
<dbReference type="InterPro" id="IPR036770">
    <property type="entry name" value="Ankyrin_rpt-contain_sf"/>
</dbReference>
<protein>
    <recommendedName>
        <fullName evidence="6">Ankyrin repeat domain-containing protein</fullName>
    </recommendedName>
</protein>
<dbReference type="SUPFAM" id="SSF48403">
    <property type="entry name" value="Ankyrin repeat"/>
    <property type="match status" value="1"/>
</dbReference>
<keyword evidence="1" id="KW-0677">Repeat</keyword>
<keyword evidence="2 3" id="KW-0040">ANK repeat</keyword>
<proteinExistence type="predicted"/>
<dbReference type="Proteomes" id="UP000525652">
    <property type="component" value="Unassembled WGS sequence"/>
</dbReference>
<evidence type="ECO:0000256" key="1">
    <source>
        <dbReference type="ARBA" id="ARBA00022737"/>
    </source>
</evidence>
<dbReference type="Pfam" id="PF00023">
    <property type="entry name" value="Ank"/>
    <property type="match status" value="1"/>
</dbReference>
<name>A0A7X1AWM1_9BACT</name>
<evidence type="ECO:0000313" key="4">
    <source>
        <dbReference type="EMBL" id="MBC2601149.1"/>
    </source>
</evidence>
<keyword evidence="5" id="KW-1185">Reference proteome</keyword>
<dbReference type="InterPro" id="IPR050745">
    <property type="entry name" value="Multifunctional_regulatory"/>
</dbReference>
<gene>
    <name evidence="4" type="ORF">H5P30_05065</name>
</gene>
<dbReference type="EMBL" id="JACHVA010000046">
    <property type="protein sequence ID" value="MBC2601149.1"/>
    <property type="molecule type" value="Genomic_DNA"/>
</dbReference>
<dbReference type="Gene3D" id="1.25.40.20">
    <property type="entry name" value="Ankyrin repeat-containing domain"/>
    <property type="match status" value="2"/>
</dbReference>
<dbReference type="PROSITE" id="PS50088">
    <property type="entry name" value="ANK_REPEAT"/>
    <property type="match status" value="1"/>
</dbReference>
<organism evidence="4 5">
    <name type="scientific">Puniceicoccus vermicola</name>
    <dbReference type="NCBI Taxonomy" id="388746"/>
    <lineage>
        <taxon>Bacteria</taxon>
        <taxon>Pseudomonadati</taxon>
        <taxon>Verrucomicrobiota</taxon>
        <taxon>Opitutia</taxon>
        <taxon>Puniceicoccales</taxon>
        <taxon>Puniceicoccaceae</taxon>
        <taxon>Puniceicoccus</taxon>
    </lineage>
</organism>
<dbReference type="RefSeq" id="WP_185691874.1">
    <property type="nucleotide sequence ID" value="NZ_JACHVA010000046.1"/>
</dbReference>
<dbReference type="AlphaFoldDB" id="A0A7X1AWM1"/>
<dbReference type="InterPro" id="IPR002110">
    <property type="entry name" value="Ankyrin_rpt"/>
</dbReference>
<accession>A0A7X1AWM1</accession>
<evidence type="ECO:0000313" key="5">
    <source>
        <dbReference type="Proteomes" id="UP000525652"/>
    </source>
</evidence>
<evidence type="ECO:0008006" key="6">
    <source>
        <dbReference type="Google" id="ProtNLM"/>
    </source>
</evidence>
<evidence type="ECO:0000256" key="3">
    <source>
        <dbReference type="PROSITE-ProRule" id="PRU00023"/>
    </source>
</evidence>